<dbReference type="STRING" id="1202772.A0A1V9ZGF5"/>
<comment type="pathway">
    <text evidence="1">Cofactor biosynthesis; riboflavin biosynthesis.</text>
</comment>
<keyword evidence="6" id="KW-0677">Repeat</keyword>
<dbReference type="InterPro" id="IPR002180">
    <property type="entry name" value="LS/RS"/>
</dbReference>
<dbReference type="SUPFAM" id="SSF47473">
    <property type="entry name" value="EF-hand"/>
    <property type="match status" value="1"/>
</dbReference>
<feature type="domain" description="EF-hand" evidence="9">
    <location>
        <begin position="286"/>
        <end position="321"/>
    </location>
</feature>
<comment type="caution">
    <text evidence="10">The sequence shown here is derived from an EMBL/GenBank/DDBJ whole genome shotgun (WGS) entry which is preliminary data.</text>
</comment>
<reference evidence="10 11" key="1">
    <citation type="journal article" date="2014" name="Genome Biol. Evol.">
        <title>The secreted proteins of Achlya hypogyna and Thraustotheca clavata identify the ancestral oomycete secretome and reveal gene acquisitions by horizontal gene transfer.</title>
        <authorList>
            <person name="Misner I."/>
            <person name="Blouin N."/>
            <person name="Leonard G."/>
            <person name="Richards T.A."/>
            <person name="Lane C.E."/>
        </authorList>
    </citation>
    <scope>NUCLEOTIDE SEQUENCE [LARGE SCALE GENOMIC DNA]</scope>
    <source>
        <strain evidence="10 11">ATCC 48635</strain>
    </source>
</reference>
<dbReference type="Gene3D" id="3.40.50.960">
    <property type="entry name" value="Lumazine/riboflavin synthase"/>
    <property type="match status" value="1"/>
</dbReference>
<evidence type="ECO:0000256" key="4">
    <source>
        <dbReference type="ARBA" id="ARBA00022679"/>
    </source>
</evidence>
<dbReference type="InterPro" id="IPR011992">
    <property type="entry name" value="EF-hand-dom_pair"/>
</dbReference>
<evidence type="ECO:0000313" key="10">
    <source>
        <dbReference type="EMBL" id="OQR97072.1"/>
    </source>
</evidence>
<evidence type="ECO:0000256" key="6">
    <source>
        <dbReference type="ARBA" id="ARBA00022737"/>
    </source>
</evidence>
<dbReference type="Pfam" id="PF13499">
    <property type="entry name" value="EF-hand_7"/>
    <property type="match status" value="1"/>
</dbReference>
<dbReference type="InterPro" id="IPR018247">
    <property type="entry name" value="EF_Hand_1_Ca_BS"/>
</dbReference>
<dbReference type="PANTHER" id="PTHR34524">
    <property type="entry name" value="CALCYPHOSIN"/>
    <property type="match status" value="1"/>
</dbReference>
<keyword evidence="4" id="KW-0808">Transferase</keyword>
<dbReference type="UniPathway" id="UPA00275"/>
<keyword evidence="5" id="KW-0479">Metal-binding</keyword>
<dbReference type="PANTHER" id="PTHR34524:SF6">
    <property type="entry name" value="CALCYPHOSINE LIKE"/>
    <property type="match status" value="1"/>
</dbReference>
<evidence type="ECO:0000256" key="5">
    <source>
        <dbReference type="ARBA" id="ARBA00022723"/>
    </source>
</evidence>
<gene>
    <name evidence="10" type="ORF">ACHHYP_12764</name>
</gene>
<dbReference type="AlphaFoldDB" id="A0A1V9ZGF5"/>
<dbReference type="GO" id="GO:0009349">
    <property type="term" value="C:riboflavin synthase complex"/>
    <property type="evidence" value="ECO:0007669"/>
    <property type="project" value="InterPro"/>
</dbReference>
<dbReference type="OrthoDB" id="444540at2759"/>
<dbReference type="PROSITE" id="PS00018">
    <property type="entry name" value="EF_HAND_1"/>
    <property type="match status" value="3"/>
</dbReference>
<organism evidence="10 11">
    <name type="scientific">Achlya hypogyna</name>
    <name type="common">Oomycete</name>
    <name type="synonym">Protoachlya hypogyna</name>
    <dbReference type="NCBI Taxonomy" id="1202772"/>
    <lineage>
        <taxon>Eukaryota</taxon>
        <taxon>Sar</taxon>
        <taxon>Stramenopiles</taxon>
        <taxon>Oomycota</taxon>
        <taxon>Saprolegniomycetes</taxon>
        <taxon>Saprolegniales</taxon>
        <taxon>Achlyaceae</taxon>
        <taxon>Achlya</taxon>
    </lineage>
</organism>
<evidence type="ECO:0000313" key="11">
    <source>
        <dbReference type="Proteomes" id="UP000243579"/>
    </source>
</evidence>
<dbReference type="GO" id="GO:0016740">
    <property type="term" value="F:transferase activity"/>
    <property type="evidence" value="ECO:0007669"/>
    <property type="project" value="UniProtKB-KW"/>
</dbReference>
<dbReference type="PROSITE" id="PS50222">
    <property type="entry name" value="EF_HAND_2"/>
    <property type="match status" value="2"/>
</dbReference>
<comment type="similarity">
    <text evidence="2">Belongs to the DMRL synthase family.</text>
</comment>
<dbReference type="Pfam" id="PF00885">
    <property type="entry name" value="DMRL_synthase"/>
    <property type="match status" value="1"/>
</dbReference>
<dbReference type="InterPro" id="IPR036467">
    <property type="entry name" value="LS/RS_sf"/>
</dbReference>
<evidence type="ECO:0000256" key="3">
    <source>
        <dbReference type="ARBA" id="ARBA00022619"/>
    </source>
</evidence>
<dbReference type="GO" id="GO:0009231">
    <property type="term" value="P:riboflavin biosynthetic process"/>
    <property type="evidence" value="ECO:0007669"/>
    <property type="project" value="UniProtKB-UniPathway"/>
</dbReference>
<sequence>MSTLTSADMGELKRPSTRLHAPPGGNSSWSFGDASTPPSPPKVKGRGGASNVTSDSSPFSAAPPAPIAAHVVAASAPASEAAFSTSSRIASSVRVAVVKTKADDTLVDDFVANFTKELTPDMFHEIVAVPALEDLPYAANKLAVNGGFDAVVCFGFLNTQDVLFQTQATTVTQALIQISVATIKPIVRALFIGEPRVASVKSKAGWGADFAHSLEGLVHLGGFVSHPFRGKEIPNGHHPTKANGAKKAPKVLTTGNTVSEAVKNAPRAVTDTLAALRQTLYEHGARGIVGLGRKFRIMDDDGSKTLDLQEFKKAIAEHAMDLSEKEITELFAFFDDDNSGNVSYDEFLVGLRGELNERRKQMVLLAFTVIDANGNGIVELDDIVAKYNADQHPDVISGRKTKNEIFREFLDTFDGGEKDGKVTPDEFIRYYANVSASIDDDDYFELMIRNAWHISGGEGWCANSTCRRVLVTHPDGTQTVEEVKNDIGIAADDKEAINANLKAQGITVAGFETSGYVENQTKAKADGFQPKFAGKKQQHGAGESSIVFG</sequence>
<keyword evidence="7" id="KW-0106">Calcium</keyword>
<dbReference type="EMBL" id="JNBR01000123">
    <property type="protein sequence ID" value="OQR97072.1"/>
    <property type="molecule type" value="Genomic_DNA"/>
</dbReference>
<protein>
    <submittedName>
        <fullName evidence="10">Calcyphosin-like protein</fullName>
    </submittedName>
</protein>
<dbReference type="GO" id="GO:0005509">
    <property type="term" value="F:calcium ion binding"/>
    <property type="evidence" value="ECO:0007669"/>
    <property type="project" value="InterPro"/>
</dbReference>
<keyword evidence="3" id="KW-0686">Riboflavin biosynthesis</keyword>
<evidence type="ECO:0000256" key="8">
    <source>
        <dbReference type="SAM" id="MobiDB-lite"/>
    </source>
</evidence>
<accession>A0A1V9ZGF5</accession>
<dbReference type="SMART" id="SM00054">
    <property type="entry name" value="EFh"/>
    <property type="match status" value="4"/>
</dbReference>
<feature type="domain" description="EF-hand" evidence="9">
    <location>
        <begin position="322"/>
        <end position="357"/>
    </location>
</feature>
<proteinExistence type="inferred from homology"/>
<evidence type="ECO:0000256" key="1">
    <source>
        <dbReference type="ARBA" id="ARBA00005104"/>
    </source>
</evidence>
<dbReference type="Proteomes" id="UP000243579">
    <property type="component" value="Unassembled WGS sequence"/>
</dbReference>
<dbReference type="InterPro" id="IPR051581">
    <property type="entry name" value="Ca-bind"/>
</dbReference>
<name>A0A1V9ZGF5_ACHHY</name>
<evidence type="ECO:0000256" key="7">
    <source>
        <dbReference type="ARBA" id="ARBA00022837"/>
    </source>
</evidence>
<dbReference type="Gene3D" id="1.10.238.10">
    <property type="entry name" value="EF-hand"/>
    <property type="match status" value="2"/>
</dbReference>
<feature type="region of interest" description="Disordered" evidence="8">
    <location>
        <begin position="1"/>
        <end position="60"/>
    </location>
</feature>
<evidence type="ECO:0000256" key="2">
    <source>
        <dbReference type="ARBA" id="ARBA00007424"/>
    </source>
</evidence>
<keyword evidence="11" id="KW-1185">Reference proteome</keyword>
<dbReference type="CDD" id="cd00051">
    <property type="entry name" value="EFh"/>
    <property type="match status" value="1"/>
</dbReference>
<dbReference type="SUPFAM" id="SSF52121">
    <property type="entry name" value="Lumazine synthase"/>
    <property type="match status" value="1"/>
</dbReference>
<evidence type="ECO:0000259" key="9">
    <source>
        <dbReference type="PROSITE" id="PS50222"/>
    </source>
</evidence>
<dbReference type="InterPro" id="IPR002048">
    <property type="entry name" value="EF_hand_dom"/>
</dbReference>